<sequence>MPPSPETTAGAAQKKGKGPANQQTPCQPMDNRAVPPHMDPRLPKAPQLQAKRAEEVVPIAEPPARQMALDAQLAKEMRDFEEAEFYLKQGKLVGGAIQTATAQFRSVNILKADGSNFGDWYRNLAEVARANLKTARFFFEECDNTTYEQIGRAVIIASVDHSLVDEMQSLHTCHAMYNSLLGKFKTSSRAAQMNIFYKFWTFSVDPDSPNAGIASTLKDMYAEWLAIGLKFGIDSFLGFILQAAVMDSSAPYKTAFELRVEQIVQNDPAGKCPTFENIMKQLDICKDQHKHLVESVSGSGPAFATSNPPSSLVVSTQDSE</sequence>
<protein>
    <submittedName>
        <fullName evidence="2 3">Uncharacterized protein</fullName>
    </submittedName>
</protein>
<feature type="compositionally biased region" description="Low complexity" evidence="1">
    <location>
        <begin position="9"/>
        <end position="23"/>
    </location>
</feature>
<organism evidence="2">
    <name type="scientific">Puccinia triticina (isolate 1-1 / race 1 (BBBD))</name>
    <name type="common">Brown leaf rust fungus</name>
    <dbReference type="NCBI Taxonomy" id="630390"/>
    <lineage>
        <taxon>Eukaryota</taxon>
        <taxon>Fungi</taxon>
        <taxon>Dikarya</taxon>
        <taxon>Basidiomycota</taxon>
        <taxon>Pucciniomycotina</taxon>
        <taxon>Pucciniomycetes</taxon>
        <taxon>Pucciniales</taxon>
        <taxon>Pucciniaceae</taxon>
        <taxon>Puccinia</taxon>
    </lineage>
</organism>
<evidence type="ECO:0000313" key="4">
    <source>
        <dbReference type="Proteomes" id="UP000005240"/>
    </source>
</evidence>
<feature type="compositionally biased region" description="Polar residues" evidence="1">
    <location>
        <begin position="304"/>
        <end position="320"/>
    </location>
</feature>
<proteinExistence type="predicted"/>
<dbReference type="AlphaFoldDB" id="A0A180FXL1"/>
<reference evidence="3 4" key="3">
    <citation type="journal article" date="2017" name="G3 (Bethesda)">
        <title>Comparative analysis highlights variable genome content of wheat rusts and divergence of the mating loci.</title>
        <authorList>
            <person name="Cuomo C.A."/>
            <person name="Bakkeren G."/>
            <person name="Khalil H.B."/>
            <person name="Panwar V."/>
            <person name="Joly D."/>
            <person name="Linning R."/>
            <person name="Sakthikumar S."/>
            <person name="Song X."/>
            <person name="Adiconis X."/>
            <person name="Fan L."/>
            <person name="Goldberg J.M."/>
            <person name="Levin J.Z."/>
            <person name="Young S."/>
            <person name="Zeng Q."/>
            <person name="Anikster Y."/>
            <person name="Bruce M."/>
            <person name="Wang M."/>
            <person name="Yin C."/>
            <person name="McCallum B."/>
            <person name="Szabo L.J."/>
            <person name="Hulbert S."/>
            <person name="Chen X."/>
            <person name="Fellers J.P."/>
        </authorList>
    </citation>
    <scope>NUCLEOTIDE SEQUENCE</scope>
    <source>
        <strain evidence="3">isolate 1-1 / race 1 (BBBD)</strain>
        <strain evidence="4">Isolate 1-1 / race 1 (BBBD)</strain>
    </source>
</reference>
<feature type="region of interest" description="Disordered" evidence="1">
    <location>
        <begin position="1"/>
        <end position="44"/>
    </location>
</feature>
<dbReference type="Proteomes" id="UP000005240">
    <property type="component" value="Unassembled WGS sequence"/>
</dbReference>
<dbReference type="STRING" id="630390.A0A180FXL1"/>
<feature type="non-terminal residue" evidence="2">
    <location>
        <position position="320"/>
    </location>
</feature>
<evidence type="ECO:0000256" key="1">
    <source>
        <dbReference type="SAM" id="MobiDB-lite"/>
    </source>
</evidence>
<evidence type="ECO:0000313" key="3">
    <source>
        <dbReference type="EnsemblFungi" id="PTTG_30728-t43_1-p1"/>
    </source>
</evidence>
<dbReference type="EMBL" id="ADAS02006267">
    <property type="protein sequence ID" value="OAV85174.1"/>
    <property type="molecule type" value="Genomic_DNA"/>
</dbReference>
<dbReference type="VEuPathDB" id="FungiDB:PTTG_30728"/>
<feature type="region of interest" description="Disordered" evidence="1">
    <location>
        <begin position="298"/>
        <end position="320"/>
    </location>
</feature>
<name>A0A180FXL1_PUCT1</name>
<dbReference type="EnsemblFungi" id="PTTG_30728-t43_1">
    <property type="protein sequence ID" value="PTTG_30728-t43_1-p1"/>
    <property type="gene ID" value="PTTG_30728"/>
</dbReference>
<accession>A0A180FXL1</accession>
<evidence type="ECO:0000313" key="2">
    <source>
        <dbReference type="EMBL" id="OAV85174.1"/>
    </source>
</evidence>
<reference evidence="2" key="1">
    <citation type="submission" date="2009-11" db="EMBL/GenBank/DDBJ databases">
        <authorList>
            <consortium name="The Broad Institute Genome Sequencing Platform"/>
            <person name="Ward D."/>
            <person name="Feldgarden M."/>
            <person name="Earl A."/>
            <person name="Young S.K."/>
            <person name="Zeng Q."/>
            <person name="Koehrsen M."/>
            <person name="Alvarado L."/>
            <person name="Berlin A."/>
            <person name="Bochicchio J."/>
            <person name="Borenstein D."/>
            <person name="Chapman S.B."/>
            <person name="Chen Z."/>
            <person name="Engels R."/>
            <person name="Freedman E."/>
            <person name="Gellesch M."/>
            <person name="Goldberg J."/>
            <person name="Griggs A."/>
            <person name="Gujja S."/>
            <person name="Heilman E."/>
            <person name="Heiman D."/>
            <person name="Hepburn T."/>
            <person name="Howarth C."/>
            <person name="Jen D."/>
            <person name="Larson L."/>
            <person name="Lewis B."/>
            <person name="Mehta T."/>
            <person name="Park D."/>
            <person name="Pearson M."/>
            <person name="Roberts A."/>
            <person name="Saif S."/>
            <person name="Shea T."/>
            <person name="Shenoy N."/>
            <person name="Sisk P."/>
            <person name="Stolte C."/>
            <person name="Sykes S."/>
            <person name="Thomson T."/>
            <person name="Walk T."/>
            <person name="White J."/>
            <person name="Yandava C."/>
            <person name="Izard J."/>
            <person name="Baranova O.V."/>
            <person name="Blanton J.M."/>
            <person name="Tanner A.C."/>
            <person name="Dewhirst F.E."/>
            <person name="Haas B."/>
            <person name="Nusbaum C."/>
            <person name="Birren B."/>
        </authorList>
    </citation>
    <scope>NUCLEOTIDE SEQUENCE [LARGE SCALE GENOMIC DNA]</scope>
    <source>
        <strain evidence="2">1-1 BBBD Race 1</strain>
    </source>
</reference>
<keyword evidence="4" id="KW-1185">Reference proteome</keyword>
<gene>
    <name evidence="2" type="ORF">PTTG_30728</name>
</gene>
<reference evidence="2" key="2">
    <citation type="submission" date="2016-05" db="EMBL/GenBank/DDBJ databases">
        <title>Comparative analysis highlights variable genome content of wheat rusts and divergence of the mating loci.</title>
        <authorList>
            <person name="Cuomo C.A."/>
            <person name="Bakkeren G."/>
            <person name="Szabo L."/>
            <person name="Khalil H."/>
            <person name="Joly D."/>
            <person name="Goldberg J."/>
            <person name="Young S."/>
            <person name="Zeng Q."/>
            <person name="Fellers J."/>
        </authorList>
    </citation>
    <scope>NUCLEOTIDE SEQUENCE [LARGE SCALE GENOMIC DNA]</scope>
    <source>
        <strain evidence="2">1-1 BBBD Race 1</strain>
    </source>
</reference>
<reference evidence="3" key="4">
    <citation type="submission" date="2025-05" db="UniProtKB">
        <authorList>
            <consortium name="EnsemblFungi"/>
        </authorList>
    </citation>
    <scope>IDENTIFICATION</scope>
    <source>
        <strain evidence="3">isolate 1-1 / race 1 (BBBD)</strain>
    </source>
</reference>